<dbReference type="InterPro" id="IPR037519">
    <property type="entry name" value="LITAF_fam"/>
</dbReference>
<dbReference type="EMBL" id="JAUPFM010000013">
    <property type="protein sequence ID" value="KAK2833242.1"/>
    <property type="molecule type" value="Genomic_DNA"/>
</dbReference>
<keyword evidence="9" id="KW-0812">Transmembrane</keyword>
<keyword evidence="6" id="KW-0862">Zinc</keyword>
<gene>
    <name evidence="11" type="ORF">Q5P01_017131</name>
</gene>
<evidence type="ECO:0000259" key="10">
    <source>
        <dbReference type="PROSITE" id="PS51837"/>
    </source>
</evidence>
<evidence type="ECO:0000256" key="3">
    <source>
        <dbReference type="ARBA" id="ARBA00004630"/>
    </source>
</evidence>
<feature type="transmembrane region" description="Helical" evidence="9">
    <location>
        <begin position="156"/>
        <end position="180"/>
    </location>
</feature>
<dbReference type="GO" id="GO:0098574">
    <property type="term" value="C:cytoplasmic side of lysosomal membrane"/>
    <property type="evidence" value="ECO:0007669"/>
    <property type="project" value="TreeGrafter"/>
</dbReference>
<dbReference type="PANTHER" id="PTHR23292:SF35">
    <property type="entry name" value="LITAF DOMAIN-CONTAINING PROTEIN"/>
    <property type="match status" value="1"/>
</dbReference>
<dbReference type="InterPro" id="IPR006629">
    <property type="entry name" value="LITAF"/>
</dbReference>
<evidence type="ECO:0000256" key="8">
    <source>
        <dbReference type="SAM" id="Coils"/>
    </source>
</evidence>
<comment type="caution">
    <text evidence="11">The sequence shown here is derived from an EMBL/GenBank/DDBJ whole genome shotgun (WGS) entry which is preliminary data.</text>
</comment>
<dbReference type="Pfam" id="PF10601">
    <property type="entry name" value="zf-LITAF-like"/>
    <property type="match status" value="1"/>
</dbReference>
<dbReference type="GO" id="GO:0008270">
    <property type="term" value="F:zinc ion binding"/>
    <property type="evidence" value="ECO:0007669"/>
    <property type="project" value="TreeGrafter"/>
</dbReference>
<comment type="subcellular location">
    <subcellularLocation>
        <location evidence="1">Endosome membrane</location>
        <topology evidence="1">Peripheral membrane protein</topology>
        <orientation evidence="1">Cytoplasmic side</orientation>
    </subcellularLocation>
    <subcellularLocation>
        <location evidence="2">Late endosome membrane</location>
    </subcellularLocation>
    <subcellularLocation>
        <location evidence="3">Lysosome membrane</location>
        <topology evidence="3">Peripheral membrane protein</topology>
        <orientation evidence="3">Cytoplasmic side</orientation>
    </subcellularLocation>
</comment>
<feature type="domain" description="LITAF" evidence="10">
    <location>
        <begin position="118"/>
        <end position="202"/>
    </location>
</feature>
<organism evidence="11 12">
    <name type="scientific">Channa striata</name>
    <name type="common">Snakehead murrel</name>
    <name type="synonym">Ophicephalus striatus</name>
    <dbReference type="NCBI Taxonomy" id="64152"/>
    <lineage>
        <taxon>Eukaryota</taxon>
        <taxon>Metazoa</taxon>
        <taxon>Chordata</taxon>
        <taxon>Craniata</taxon>
        <taxon>Vertebrata</taxon>
        <taxon>Euteleostomi</taxon>
        <taxon>Actinopterygii</taxon>
        <taxon>Neopterygii</taxon>
        <taxon>Teleostei</taxon>
        <taxon>Neoteleostei</taxon>
        <taxon>Acanthomorphata</taxon>
        <taxon>Anabantaria</taxon>
        <taxon>Anabantiformes</taxon>
        <taxon>Channoidei</taxon>
        <taxon>Channidae</taxon>
        <taxon>Channa</taxon>
    </lineage>
</organism>
<protein>
    <recommendedName>
        <fullName evidence="10">LITAF domain-containing protein</fullName>
    </recommendedName>
</protein>
<evidence type="ECO:0000256" key="7">
    <source>
        <dbReference type="ARBA" id="ARBA00023136"/>
    </source>
</evidence>
<evidence type="ECO:0000256" key="9">
    <source>
        <dbReference type="SAM" id="Phobius"/>
    </source>
</evidence>
<reference evidence="11" key="1">
    <citation type="submission" date="2023-07" db="EMBL/GenBank/DDBJ databases">
        <title>Chromosome-level Genome Assembly of Striped Snakehead (Channa striata).</title>
        <authorList>
            <person name="Liu H."/>
        </authorList>
    </citation>
    <scope>NUCLEOTIDE SEQUENCE</scope>
    <source>
        <strain evidence="11">Gz</strain>
        <tissue evidence="11">Muscle</tissue>
    </source>
</reference>
<dbReference type="GO" id="GO:0098560">
    <property type="term" value="C:cytoplasmic side of late endosome membrane"/>
    <property type="evidence" value="ECO:0007669"/>
    <property type="project" value="TreeGrafter"/>
</dbReference>
<dbReference type="SMART" id="SM00714">
    <property type="entry name" value="LITAF"/>
    <property type="match status" value="1"/>
</dbReference>
<keyword evidence="7 9" id="KW-0472">Membrane</keyword>
<dbReference type="GO" id="GO:0005634">
    <property type="term" value="C:nucleus"/>
    <property type="evidence" value="ECO:0007669"/>
    <property type="project" value="TreeGrafter"/>
</dbReference>
<sequence>MTSSDIDLKKIPSELKHISLKMQQLLERKKLLCVFQELRNRAEFGQSEEAASYQHEIDSIDVKLKQLNERMAELQKAYNRILGANENENSMKKVSFSSNPPASSGLNVFYVEPPPTQPAPTVILDVENLPSHPCRTQCPECQQFIMTETFTSVSSVTWLVCLMTALIGCVAGCCLIPFCLDRFKSITHRCPKCRTAIKTIKKL</sequence>
<accession>A0AA88SGW6</accession>
<comment type="similarity">
    <text evidence="4">Belongs to the CDIP1/LITAF family.</text>
</comment>
<evidence type="ECO:0000256" key="6">
    <source>
        <dbReference type="ARBA" id="ARBA00022833"/>
    </source>
</evidence>
<evidence type="ECO:0000256" key="2">
    <source>
        <dbReference type="ARBA" id="ARBA00004414"/>
    </source>
</evidence>
<keyword evidence="5" id="KW-0479">Metal-binding</keyword>
<keyword evidence="9" id="KW-1133">Transmembrane helix</keyword>
<proteinExistence type="inferred from homology"/>
<name>A0AA88SGW6_CHASR</name>
<keyword evidence="12" id="KW-1185">Reference proteome</keyword>
<evidence type="ECO:0000256" key="1">
    <source>
        <dbReference type="ARBA" id="ARBA00004125"/>
    </source>
</evidence>
<evidence type="ECO:0000313" key="11">
    <source>
        <dbReference type="EMBL" id="KAK2833242.1"/>
    </source>
</evidence>
<keyword evidence="8" id="KW-0175">Coiled coil</keyword>
<dbReference type="PANTHER" id="PTHR23292">
    <property type="entry name" value="LIPOPOLYSACCHARIDE-INDUCED TUMOR NECROSIS FACTOR-ALPHA FACTOR"/>
    <property type="match status" value="1"/>
</dbReference>
<evidence type="ECO:0000313" key="12">
    <source>
        <dbReference type="Proteomes" id="UP001187415"/>
    </source>
</evidence>
<evidence type="ECO:0000256" key="5">
    <source>
        <dbReference type="ARBA" id="ARBA00022723"/>
    </source>
</evidence>
<dbReference type="Proteomes" id="UP001187415">
    <property type="component" value="Unassembled WGS sequence"/>
</dbReference>
<dbReference type="AlphaFoldDB" id="A0AA88SGW6"/>
<dbReference type="PROSITE" id="PS51837">
    <property type="entry name" value="LITAF"/>
    <property type="match status" value="1"/>
</dbReference>
<evidence type="ECO:0000256" key="4">
    <source>
        <dbReference type="ARBA" id="ARBA00005975"/>
    </source>
</evidence>
<feature type="coiled-coil region" evidence="8">
    <location>
        <begin position="50"/>
        <end position="84"/>
    </location>
</feature>